<dbReference type="Proteomes" id="UP000309033">
    <property type="component" value="Unassembled WGS sequence"/>
</dbReference>
<name>A0A5R8YII4_9ACTN</name>
<evidence type="ECO:0000313" key="8">
    <source>
        <dbReference type="EMBL" id="TLP52361.1"/>
    </source>
</evidence>
<keyword evidence="3 5" id="KW-0378">Hydrolase</keyword>
<evidence type="ECO:0000256" key="4">
    <source>
        <dbReference type="ARBA" id="ARBA00022825"/>
    </source>
</evidence>
<dbReference type="Pfam" id="PF00082">
    <property type="entry name" value="Peptidase_S8"/>
    <property type="match status" value="1"/>
</dbReference>
<dbReference type="GO" id="GO:0004252">
    <property type="term" value="F:serine-type endopeptidase activity"/>
    <property type="evidence" value="ECO:0007669"/>
    <property type="project" value="UniProtKB-UniRule"/>
</dbReference>
<dbReference type="InterPro" id="IPR015500">
    <property type="entry name" value="Peptidase_S8_subtilisin-rel"/>
</dbReference>
<dbReference type="InterPro" id="IPR050131">
    <property type="entry name" value="Peptidase_S8_subtilisin-like"/>
</dbReference>
<comment type="similarity">
    <text evidence="1 5">Belongs to the peptidase S8 family.</text>
</comment>
<feature type="domain" description="Peptidase S8/S53" evidence="7">
    <location>
        <begin position="266"/>
        <end position="499"/>
    </location>
</feature>
<dbReference type="SUPFAM" id="SSF52743">
    <property type="entry name" value="Subtilisin-like"/>
    <property type="match status" value="1"/>
</dbReference>
<keyword evidence="4 5" id="KW-0720">Serine protease</keyword>
<feature type="region of interest" description="Disordered" evidence="6">
    <location>
        <begin position="577"/>
        <end position="727"/>
    </location>
</feature>
<dbReference type="GO" id="GO:0006508">
    <property type="term" value="P:proteolysis"/>
    <property type="evidence" value="ECO:0007669"/>
    <property type="project" value="UniProtKB-KW"/>
</dbReference>
<protein>
    <recommendedName>
        <fullName evidence="7">Peptidase S8/S53 domain-containing protein</fullName>
    </recommendedName>
</protein>
<dbReference type="PANTHER" id="PTHR43806:SF11">
    <property type="entry name" value="CEREVISIN-RELATED"/>
    <property type="match status" value="1"/>
</dbReference>
<evidence type="ECO:0000313" key="9">
    <source>
        <dbReference type="Proteomes" id="UP000309033"/>
    </source>
</evidence>
<sequence>MTTNDKPKDAIEEPRPATPRGRQASRQAPQPVESRPRRYMVAALPQPHPAAPGAAGPAYDDDTVRRLLEDDPEVRVLRRVRGRAAGNPEAAVPGFPAVVVAETTPEHVEALRRQYPQLHFERDRLLTYSEVPRPPRRRRPAPVVAPPGLESTFAVLVRDADGTPLPGASVLVTGHGWPGQAVTGADGRAVVTMAGETPDSITGLTVRPRSGYWSVHVERPALSTTRDNLVEPVRLAETFGGFPDRQVFGWGQQAMNLDRLPPTLRGAGVRIAIVDSGADVRHPDLRERVRAGIDLVDAEPEGWRADAAYHGSHCAAVISGADDGRGIVGFAVEAEVHACKIFPGGRFSDLVEALDYCVEQRVDVVNLSLASRHHSPLVAAKIEQARAAGVACVVAAGNDGGPVAFPGTLPGVLTVAAVGKADAFPPGTAHEAEIDGPVTGDGYFSPRFTCRGPEIDVCAPGVAVLSAVPPDAYAVLDGTSMAAPHVAGLAALVLAHHGDFRTAYAGRDARRVDHLFQIIKSSCVPLNLGDLHRTGAGMPNALRALAPALAQITPEPAGTDTLLGRLAAEMTEAGLLAPAPVGQGGRSGYPGHPGQAGSGAQHGLAGQTAYGAGVTTNGPLSGGSLPGGLVPGGPRTGAKGGGSGPDPREGAGGAGSPGGRRGSGPSATRSYATGSTGPGRAQGARGAAGEAAPAGDVTTGGGPRTANGAPAMGSPVGSPMGPPMGAGTGAPMGAAPYEQVALAWLAEEMRAAGLIGG</sequence>
<organism evidence="8 9">
    <name type="scientific">Microbispora triticiradicis</name>
    <dbReference type="NCBI Taxonomy" id="2200763"/>
    <lineage>
        <taxon>Bacteria</taxon>
        <taxon>Bacillati</taxon>
        <taxon>Actinomycetota</taxon>
        <taxon>Actinomycetes</taxon>
        <taxon>Streptosporangiales</taxon>
        <taxon>Streptosporangiaceae</taxon>
        <taxon>Microbispora</taxon>
    </lineage>
</organism>
<feature type="active site" description="Charge relay system" evidence="5">
    <location>
        <position position="275"/>
    </location>
</feature>
<reference evidence="8" key="1">
    <citation type="submission" date="2019-05" db="EMBL/GenBank/DDBJ databases">
        <title>Isolation, diversity and antifungal activity of Actinobacteria from wheat.</title>
        <authorList>
            <person name="Yu B."/>
        </authorList>
    </citation>
    <scope>NUCLEOTIDE SEQUENCE [LARGE SCALE GENOMIC DNA]</scope>
    <source>
        <strain evidence="8">NEAU-HEGS1-5</strain>
    </source>
</reference>
<feature type="active site" description="Charge relay system" evidence="5">
    <location>
        <position position="310"/>
    </location>
</feature>
<proteinExistence type="inferred from homology"/>
<keyword evidence="2 5" id="KW-0645">Protease</keyword>
<evidence type="ECO:0000259" key="7">
    <source>
        <dbReference type="Pfam" id="PF00082"/>
    </source>
</evidence>
<dbReference type="PANTHER" id="PTHR43806">
    <property type="entry name" value="PEPTIDASE S8"/>
    <property type="match status" value="1"/>
</dbReference>
<dbReference type="InterPro" id="IPR036852">
    <property type="entry name" value="Peptidase_S8/S53_dom_sf"/>
</dbReference>
<dbReference type="AlphaFoldDB" id="A0A5R8YII4"/>
<dbReference type="PROSITE" id="PS00138">
    <property type="entry name" value="SUBTILASE_SER"/>
    <property type="match status" value="1"/>
</dbReference>
<feature type="compositionally biased region" description="Gly residues" evidence="6">
    <location>
        <begin position="620"/>
        <end position="662"/>
    </location>
</feature>
<evidence type="ECO:0000256" key="3">
    <source>
        <dbReference type="ARBA" id="ARBA00022801"/>
    </source>
</evidence>
<evidence type="ECO:0000256" key="1">
    <source>
        <dbReference type="ARBA" id="ARBA00011073"/>
    </source>
</evidence>
<evidence type="ECO:0000256" key="2">
    <source>
        <dbReference type="ARBA" id="ARBA00022670"/>
    </source>
</evidence>
<evidence type="ECO:0000256" key="6">
    <source>
        <dbReference type="SAM" id="MobiDB-lite"/>
    </source>
</evidence>
<dbReference type="InterPro" id="IPR023828">
    <property type="entry name" value="Peptidase_S8_Ser-AS"/>
</dbReference>
<dbReference type="PRINTS" id="PR00723">
    <property type="entry name" value="SUBTILISIN"/>
</dbReference>
<accession>A0A5R8YII4</accession>
<dbReference type="InterPro" id="IPR000209">
    <property type="entry name" value="Peptidase_S8/S53_dom"/>
</dbReference>
<gene>
    <name evidence="8" type="ORF">FED44_32140</name>
</gene>
<keyword evidence="9" id="KW-1185">Reference proteome</keyword>
<dbReference type="EMBL" id="VANP01000019">
    <property type="protein sequence ID" value="TLP52361.1"/>
    <property type="molecule type" value="Genomic_DNA"/>
</dbReference>
<dbReference type="Gene3D" id="3.40.50.200">
    <property type="entry name" value="Peptidase S8/S53 domain"/>
    <property type="match status" value="1"/>
</dbReference>
<feature type="compositionally biased region" description="Basic and acidic residues" evidence="6">
    <location>
        <begin position="1"/>
        <end position="15"/>
    </location>
</feature>
<feature type="active site" description="Charge relay system" evidence="5">
    <location>
        <position position="480"/>
    </location>
</feature>
<feature type="compositionally biased region" description="Low complexity" evidence="6">
    <location>
        <begin position="710"/>
        <end position="723"/>
    </location>
</feature>
<dbReference type="PROSITE" id="PS51892">
    <property type="entry name" value="SUBTILASE"/>
    <property type="match status" value="1"/>
</dbReference>
<dbReference type="OrthoDB" id="9790784at2"/>
<feature type="compositionally biased region" description="Low complexity" evidence="6">
    <location>
        <begin position="678"/>
        <end position="695"/>
    </location>
</feature>
<feature type="region of interest" description="Disordered" evidence="6">
    <location>
        <begin position="1"/>
        <end position="60"/>
    </location>
</feature>
<evidence type="ECO:0000256" key="5">
    <source>
        <dbReference type="PROSITE-ProRule" id="PRU01240"/>
    </source>
</evidence>
<comment type="caution">
    <text evidence="8">The sequence shown here is derived from an EMBL/GenBank/DDBJ whole genome shotgun (WGS) entry which is preliminary data.</text>
</comment>